<accession>A0ABU2LEV6</accession>
<dbReference type="SUPFAM" id="SSF54427">
    <property type="entry name" value="NTF2-like"/>
    <property type="match status" value="1"/>
</dbReference>
<evidence type="ECO:0000313" key="3">
    <source>
        <dbReference type="Proteomes" id="UP001183388"/>
    </source>
</evidence>
<name>A0ABU2LEV6_9ACTN</name>
<dbReference type="Pfam" id="PF13577">
    <property type="entry name" value="SnoaL_4"/>
    <property type="match status" value="1"/>
</dbReference>
<dbReference type="RefSeq" id="WP_311633098.1">
    <property type="nucleotide sequence ID" value="NZ_JAVREN010000056.1"/>
</dbReference>
<protein>
    <submittedName>
        <fullName evidence="2">Nuclear transport factor 2 family protein</fullName>
    </submittedName>
</protein>
<keyword evidence="3" id="KW-1185">Reference proteome</keyword>
<comment type="caution">
    <text evidence="2">The sequence shown here is derived from an EMBL/GenBank/DDBJ whole genome shotgun (WGS) entry which is preliminary data.</text>
</comment>
<feature type="domain" description="SnoaL-like" evidence="1">
    <location>
        <begin position="7"/>
        <end position="125"/>
    </location>
</feature>
<gene>
    <name evidence="2" type="ORF">RM780_24690</name>
</gene>
<dbReference type="Proteomes" id="UP001183388">
    <property type="component" value="Unassembled WGS sequence"/>
</dbReference>
<dbReference type="InterPro" id="IPR037401">
    <property type="entry name" value="SnoaL-like"/>
</dbReference>
<evidence type="ECO:0000313" key="2">
    <source>
        <dbReference type="EMBL" id="MDT0310127.1"/>
    </source>
</evidence>
<dbReference type="EMBL" id="JAVREN010000056">
    <property type="protein sequence ID" value="MDT0310127.1"/>
    <property type="molecule type" value="Genomic_DNA"/>
</dbReference>
<proteinExistence type="predicted"/>
<dbReference type="Gene3D" id="3.10.450.50">
    <property type="match status" value="1"/>
</dbReference>
<dbReference type="InterPro" id="IPR032710">
    <property type="entry name" value="NTF2-like_dom_sf"/>
</dbReference>
<sequence>MSATDPLRDRLEVADLLTRLTHWLDDPEAGDGGAIYAEDAVVRSPRGRFEGLAAIRELVTAPRPGGELTQHFTSDVLAESEGDTASLTAHTVTVFFHAGRAPHRTVGLRFAATAARTPDGWRIARAEITPQWFSPAPA</sequence>
<dbReference type="CDD" id="cd00531">
    <property type="entry name" value="NTF2_like"/>
    <property type="match status" value="1"/>
</dbReference>
<evidence type="ECO:0000259" key="1">
    <source>
        <dbReference type="Pfam" id="PF13577"/>
    </source>
</evidence>
<reference evidence="3" key="1">
    <citation type="submission" date="2023-07" db="EMBL/GenBank/DDBJ databases">
        <title>30 novel species of actinomycetes from the DSMZ collection.</title>
        <authorList>
            <person name="Nouioui I."/>
        </authorList>
    </citation>
    <scope>NUCLEOTIDE SEQUENCE [LARGE SCALE GENOMIC DNA]</scope>
    <source>
        <strain evidence="3">DSM 44917</strain>
    </source>
</reference>
<organism evidence="2 3">
    <name type="scientific">Streptomyces boetiae</name>
    <dbReference type="NCBI Taxonomy" id="3075541"/>
    <lineage>
        <taxon>Bacteria</taxon>
        <taxon>Bacillati</taxon>
        <taxon>Actinomycetota</taxon>
        <taxon>Actinomycetes</taxon>
        <taxon>Kitasatosporales</taxon>
        <taxon>Streptomycetaceae</taxon>
        <taxon>Streptomyces</taxon>
    </lineage>
</organism>